<gene>
    <name evidence="2" type="ORF">LYPA_23C004489</name>
</gene>
<evidence type="ECO:0000313" key="3">
    <source>
        <dbReference type="Proteomes" id="UP000386466"/>
    </source>
</evidence>
<feature type="region of interest" description="Disordered" evidence="1">
    <location>
        <begin position="1"/>
        <end position="63"/>
    </location>
</feature>
<name>A0A485P654_LYNPA</name>
<proteinExistence type="predicted"/>
<evidence type="ECO:0000313" key="2">
    <source>
        <dbReference type="EMBL" id="VFV40177.1"/>
    </source>
</evidence>
<evidence type="ECO:0000256" key="1">
    <source>
        <dbReference type="SAM" id="MobiDB-lite"/>
    </source>
</evidence>
<keyword evidence="3" id="KW-1185">Reference proteome</keyword>
<sequence length="92" mass="10007">MSPGVSAARTGNRSFRGADAGRLFQGERKPAVGLTGRHVSREEEDERPPAPARRFAGQGNRSHFEQFGGFQSVQALRQGCSEQRAILPSRAL</sequence>
<protein>
    <submittedName>
        <fullName evidence="2">Uncharacterized protein</fullName>
    </submittedName>
</protein>
<organism evidence="2 3">
    <name type="scientific">Lynx pardinus</name>
    <name type="common">Iberian lynx</name>
    <name type="synonym">Felis pardina</name>
    <dbReference type="NCBI Taxonomy" id="191816"/>
    <lineage>
        <taxon>Eukaryota</taxon>
        <taxon>Metazoa</taxon>
        <taxon>Chordata</taxon>
        <taxon>Craniata</taxon>
        <taxon>Vertebrata</taxon>
        <taxon>Euteleostomi</taxon>
        <taxon>Mammalia</taxon>
        <taxon>Eutheria</taxon>
        <taxon>Laurasiatheria</taxon>
        <taxon>Carnivora</taxon>
        <taxon>Feliformia</taxon>
        <taxon>Felidae</taxon>
        <taxon>Felinae</taxon>
        <taxon>Lynx</taxon>
    </lineage>
</organism>
<dbReference type="AlphaFoldDB" id="A0A485P654"/>
<accession>A0A485P654</accession>
<dbReference type="Proteomes" id="UP000386466">
    <property type="component" value="Unassembled WGS sequence"/>
</dbReference>
<dbReference type="EMBL" id="CAAGRJ010028568">
    <property type="protein sequence ID" value="VFV40177.1"/>
    <property type="molecule type" value="Genomic_DNA"/>
</dbReference>
<reference evidence="2 3" key="1">
    <citation type="submission" date="2019-01" db="EMBL/GenBank/DDBJ databases">
        <authorList>
            <person name="Alioto T."/>
            <person name="Alioto T."/>
        </authorList>
    </citation>
    <scope>NUCLEOTIDE SEQUENCE [LARGE SCALE GENOMIC DNA]</scope>
</reference>